<evidence type="ECO:0000256" key="3">
    <source>
        <dbReference type="ARBA" id="ARBA00012929"/>
    </source>
</evidence>
<dbReference type="Gene3D" id="3.40.50.720">
    <property type="entry name" value="NAD(P)-binding Rossmann-like Domain"/>
    <property type="match status" value="1"/>
</dbReference>
<dbReference type="RefSeq" id="WP_249902692.1">
    <property type="nucleotide sequence ID" value="NZ_JAMGBA010000001.1"/>
</dbReference>
<comment type="function">
    <text evidence="6">Catalyzes the reduction of dTDP-6-deoxy-L-lyxo-4-hexulose to yield dTDP-L-rhamnose.</text>
</comment>
<comment type="caution">
    <text evidence="8">The sequence shown here is derived from an EMBL/GenBank/DDBJ whole genome shotgun (WGS) entry which is preliminary data.</text>
</comment>
<evidence type="ECO:0000256" key="1">
    <source>
        <dbReference type="ARBA" id="ARBA00004781"/>
    </source>
</evidence>
<keyword evidence="6" id="KW-0521">NADP</keyword>
<dbReference type="InterPro" id="IPR005913">
    <property type="entry name" value="dTDP_dehydrorham_reduct"/>
</dbReference>
<accession>A0ABT0RQS5</accession>
<comment type="cofactor">
    <cofactor evidence="6">
        <name>Mg(2+)</name>
        <dbReference type="ChEBI" id="CHEBI:18420"/>
    </cofactor>
    <text evidence="6">Binds 1 Mg(2+) ion per monomer.</text>
</comment>
<dbReference type="Pfam" id="PF04321">
    <property type="entry name" value="RmlD_sub_bind"/>
    <property type="match status" value="1"/>
</dbReference>
<dbReference type="CDD" id="cd05254">
    <property type="entry name" value="dTDP_HR_like_SDR_e"/>
    <property type="match status" value="1"/>
</dbReference>
<keyword evidence="9" id="KW-1185">Reference proteome</keyword>
<comment type="similarity">
    <text evidence="2 6">Belongs to the dTDP-4-dehydrorhamnose reductase family.</text>
</comment>
<dbReference type="EMBL" id="JAMGBA010000001">
    <property type="protein sequence ID" value="MCL6697316.1"/>
    <property type="molecule type" value="Genomic_DNA"/>
</dbReference>
<dbReference type="SUPFAM" id="SSF51735">
    <property type="entry name" value="NAD(P)-binding Rossmann-fold domains"/>
    <property type="match status" value="1"/>
</dbReference>
<dbReference type="InterPro" id="IPR029903">
    <property type="entry name" value="RmlD-like-bd"/>
</dbReference>
<sequence>MRIVATGRDGQVVTSLRERAEAAGHELIALGRPELDLAGNSAAIIRAIVEARPDVVISAAAYTAVDKAESEPALARAVNVQGPTAVAEAARLLDVPLLHLSTDYVFDGTKPSPYCESDPTNPAGVYGQTKRDGEEAVLSAHDNVAILRTAWVYSPFGSNFVRTMLRLAADREEVGVVADQFGNPTSALDIADGLLAVAHNLRASANPAMRGIFHMAGCGSASWADFATAIFEASASARGPTARVRPIETKDYPTPARRPSNSQLDCTKLDRLHGVRLPDWRGSTEGVVIRLVAPAGQTQGSLIR</sequence>
<evidence type="ECO:0000313" key="9">
    <source>
        <dbReference type="Proteomes" id="UP001203410"/>
    </source>
</evidence>
<proteinExistence type="inferred from homology"/>
<dbReference type="EC" id="1.1.1.133" evidence="3 6"/>
<protein>
    <recommendedName>
        <fullName evidence="4 6">dTDP-4-dehydrorhamnose reductase</fullName>
        <ecNumber evidence="3 6">1.1.1.133</ecNumber>
    </recommendedName>
</protein>
<evidence type="ECO:0000256" key="4">
    <source>
        <dbReference type="ARBA" id="ARBA00017099"/>
    </source>
</evidence>
<evidence type="ECO:0000256" key="2">
    <source>
        <dbReference type="ARBA" id="ARBA00010944"/>
    </source>
</evidence>
<evidence type="ECO:0000256" key="6">
    <source>
        <dbReference type="RuleBase" id="RU364082"/>
    </source>
</evidence>
<comment type="pathway">
    <text evidence="1 6">Carbohydrate biosynthesis; dTDP-L-rhamnose biosynthesis.</text>
</comment>
<reference evidence="8 9" key="1">
    <citation type="submission" date="2022-05" db="EMBL/GenBank/DDBJ databases">
        <authorList>
            <person name="Jo J.-H."/>
            <person name="Im W.-T."/>
        </authorList>
    </citation>
    <scope>NUCLEOTIDE SEQUENCE [LARGE SCALE GENOMIC DNA]</scope>
    <source>
        <strain evidence="8 9">NSE70-1</strain>
    </source>
</reference>
<dbReference type="PANTHER" id="PTHR10491:SF4">
    <property type="entry name" value="METHIONINE ADENOSYLTRANSFERASE 2 SUBUNIT BETA"/>
    <property type="match status" value="1"/>
</dbReference>
<evidence type="ECO:0000259" key="7">
    <source>
        <dbReference type="Pfam" id="PF04321"/>
    </source>
</evidence>
<dbReference type="Gene3D" id="3.90.25.10">
    <property type="entry name" value="UDP-galactose 4-epimerase, domain 1"/>
    <property type="match status" value="1"/>
</dbReference>
<organism evidence="8 9">
    <name type="scientific">Sphingomonas caseinilyticus</name>
    <dbReference type="NCBI Taxonomy" id="2908205"/>
    <lineage>
        <taxon>Bacteria</taxon>
        <taxon>Pseudomonadati</taxon>
        <taxon>Pseudomonadota</taxon>
        <taxon>Alphaproteobacteria</taxon>
        <taxon>Sphingomonadales</taxon>
        <taxon>Sphingomonadaceae</taxon>
        <taxon>Sphingomonas</taxon>
    </lineage>
</organism>
<keyword evidence="6 8" id="KW-0560">Oxidoreductase</keyword>
<dbReference type="Proteomes" id="UP001203410">
    <property type="component" value="Unassembled WGS sequence"/>
</dbReference>
<feature type="domain" description="RmlD-like substrate binding" evidence="7">
    <location>
        <begin position="1"/>
        <end position="287"/>
    </location>
</feature>
<gene>
    <name evidence="8" type="primary">rfbD</name>
    <name evidence="8" type="ORF">LZ496_00730</name>
</gene>
<dbReference type="InterPro" id="IPR036291">
    <property type="entry name" value="NAD(P)-bd_dom_sf"/>
</dbReference>
<dbReference type="PANTHER" id="PTHR10491">
    <property type="entry name" value="DTDP-4-DEHYDRORHAMNOSE REDUCTASE"/>
    <property type="match status" value="1"/>
</dbReference>
<evidence type="ECO:0000256" key="5">
    <source>
        <dbReference type="ARBA" id="ARBA00048200"/>
    </source>
</evidence>
<dbReference type="GO" id="GO:0008831">
    <property type="term" value="F:dTDP-4-dehydrorhamnose reductase activity"/>
    <property type="evidence" value="ECO:0007669"/>
    <property type="project" value="UniProtKB-EC"/>
</dbReference>
<name>A0ABT0RQS5_9SPHN</name>
<dbReference type="NCBIfam" id="TIGR01214">
    <property type="entry name" value="rmlD"/>
    <property type="match status" value="1"/>
</dbReference>
<evidence type="ECO:0000313" key="8">
    <source>
        <dbReference type="EMBL" id="MCL6697316.1"/>
    </source>
</evidence>
<comment type="catalytic activity">
    <reaction evidence="5 6">
        <text>dTDP-beta-L-rhamnose + NADP(+) = dTDP-4-dehydro-beta-L-rhamnose + NADPH + H(+)</text>
        <dbReference type="Rhea" id="RHEA:21796"/>
        <dbReference type="ChEBI" id="CHEBI:15378"/>
        <dbReference type="ChEBI" id="CHEBI:57510"/>
        <dbReference type="ChEBI" id="CHEBI:57783"/>
        <dbReference type="ChEBI" id="CHEBI:58349"/>
        <dbReference type="ChEBI" id="CHEBI:62830"/>
        <dbReference type="EC" id="1.1.1.133"/>
    </reaction>
</comment>